<dbReference type="AlphaFoldDB" id="A0A2H3DL36"/>
<name>A0A2H3DL36_ARMGA</name>
<dbReference type="Proteomes" id="UP000217790">
    <property type="component" value="Unassembled WGS sequence"/>
</dbReference>
<feature type="compositionally biased region" description="Basic residues" evidence="1">
    <location>
        <begin position="86"/>
        <end position="98"/>
    </location>
</feature>
<accession>A0A2H3DL36</accession>
<feature type="region of interest" description="Disordered" evidence="1">
    <location>
        <begin position="76"/>
        <end position="98"/>
    </location>
</feature>
<evidence type="ECO:0000256" key="2">
    <source>
        <dbReference type="SAM" id="Phobius"/>
    </source>
</evidence>
<gene>
    <name evidence="3" type="ORF">ARMGADRAFT_754022</name>
</gene>
<dbReference type="OrthoDB" id="3032063at2759"/>
<dbReference type="InParanoid" id="A0A2H3DL36"/>
<evidence type="ECO:0000256" key="1">
    <source>
        <dbReference type="SAM" id="MobiDB-lite"/>
    </source>
</evidence>
<protein>
    <submittedName>
        <fullName evidence="3">Uncharacterized protein</fullName>
    </submittedName>
</protein>
<dbReference type="EMBL" id="KZ293651">
    <property type="protein sequence ID" value="PBK95941.1"/>
    <property type="molecule type" value="Genomic_DNA"/>
</dbReference>
<keyword evidence="2" id="KW-1133">Transmembrane helix</keyword>
<feature type="transmembrane region" description="Helical" evidence="2">
    <location>
        <begin position="53"/>
        <end position="77"/>
    </location>
</feature>
<keyword evidence="2" id="KW-0812">Transmembrane</keyword>
<evidence type="ECO:0000313" key="4">
    <source>
        <dbReference type="Proteomes" id="UP000217790"/>
    </source>
</evidence>
<sequence length="98" mass="10763">MTLPISLSSHRTVSSRYQLQSLPRASCIKDCLGLGSKQQSVIIPLRIPMSTRFVSALIACILMLSVFSSNTAAAPLMSDGMSSSHLRSKRTKNRLVRR</sequence>
<reference evidence="4" key="1">
    <citation type="journal article" date="2017" name="Nat. Ecol. Evol.">
        <title>Genome expansion and lineage-specific genetic innovations in the forest pathogenic fungi Armillaria.</title>
        <authorList>
            <person name="Sipos G."/>
            <person name="Prasanna A.N."/>
            <person name="Walter M.C."/>
            <person name="O'Connor E."/>
            <person name="Balint B."/>
            <person name="Krizsan K."/>
            <person name="Kiss B."/>
            <person name="Hess J."/>
            <person name="Varga T."/>
            <person name="Slot J."/>
            <person name="Riley R."/>
            <person name="Boka B."/>
            <person name="Rigling D."/>
            <person name="Barry K."/>
            <person name="Lee J."/>
            <person name="Mihaltcheva S."/>
            <person name="LaButti K."/>
            <person name="Lipzen A."/>
            <person name="Waldron R."/>
            <person name="Moloney N.M."/>
            <person name="Sperisen C."/>
            <person name="Kredics L."/>
            <person name="Vagvoelgyi C."/>
            <person name="Patrignani A."/>
            <person name="Fitzpatrick D."/>
            <person name="Nagy I."/>
            <person name="Doyle S."/>
            <person name="Anderson J.B."/>
            <person name="Grigoriev I.V."/>
            <person name="Gueldener U."/>
            <person name="Muensterkoetter M."/>
            <person name="Nagy L.G."/>
        </authorList>
    </citation>
    <scope>NUCLEOTIDE SEQUENCE [LARGE SCALE GENOMIC DNA]</scope>
    <source>
        <strain evidence="4">Ar21-2</strain>
    </source>
</reference>
<keyword evidence="4" id="KW-1185">Reference proteome</keyword>
<organism evidence="3 4">
    <name type="scientific">Armillaria gallica</name>
    <name type="common">Bulbous honey fungus</name>
    <name type="synonym">Armillaria bulbosa</name>
    <dbReference type="NCBI Taxonomy" id="47427"/>
    <lineage>
        <taxon>Eukaryota</taxon>
        <taxon>Fungi</taxon>
        <taxon>Dikarya</taxon>
        <taxon>Basidiomycota</taxon>
        <taxon>Agaricomycotina</taxon>
        <taxon>Agaricomycetes</taxon>
        <taxon>Agaricomycetidae</taxon>
        <taxon>Agaricales</taxon>
        <taxon>Marasmiineae</taxon>
        <taxon>Physalacriaceae</taxon>
        <taxon>Armillaria</taxon>
    </lineage>
</organism>
<keyword evidence="2" id="KW-0472">Membrane</keyword>
<proteinExistence type="predicted"/>
<evidence type="ECO:0000313" key="3">
    <source>
        <dbReference type="EMBL" id="PBK95941.1"/>
    </source>
</evidence>